<reference evidence="1 2" key="1">
    <citation type="submission" date="2019-05" db="EMBL/GenBank/DDBJ databases">
        <title>The compact genome of Giardia muris reveals important steps in the evolution of intestinal protozoan parasites.</title>
        <authorList>
            <person name="Xu F."/>
            <person name="Jimenez-Gonzalez A."/>
            <person name="Einarsson E."/>
            <person name="Astvaldsson A."/>
            <person name="Peirasmaki D."/>
            <person name="Eckmann L."/>
            <person name="Andersson J.O."/>
            <person name="Svard S.G."/>
            <person name="Jerlstrom-Hultqvist J."/>
        </authorList>
    </citation>
    <scope>NUCLEOTIDE SEQUENCE [LARGE SCALE GENOMIC DNA]</scope>
    <source>
        <strain evidence="1 2">Roberts-Thomson</strain>
    </source>
</reference>
<accession>A0A4Z1T2S6</accession>
<keyword evidence="2" id="KW-1185">Reference proteome</keyword>
<comment type="caution">
    <text evidence="1">The sequence shown here is derived from an EMBL/GenBank/DDBJ whole genome shotgun (WGS) entry which is preliminary data.</text>
</comment>
<organism evidence="1 2">
    <name type="scientific">Giardia muris</name>
    <dbReference type="NCBI Taxonomy" id="5742"/>
    <lineage>
        <taxon>Eukaryota</taxon>
        <taxon>Metamonada</taxon>
        <taxon>Diplomonadida</taxon>
        <taxon>Hexamitidae</taxon>
        <taxon>Giardiinae</taxon>
        <taxon>Giardia</taxon>
    </lineage>
</organism>
<name>A0A4Z1T2S6_GIAMU</name>
<dbReference type="AlphaFoldDB" id="A0A4Z1T2S6"/>
<dbReference type="Proteomes" id="UP000315496">
    <property type="component" value="Chromosome 4"/>
</dbReference>
<dbReference type="VEuPathDB" id="GiardiaDB:GMRT_13866"/>
<dbReference type="OrthoDB" id="10248299at2759"/>
<sequence length="217" mass="24362">MPFTTKTIIHETMMCPEVENRQRAYEIFMDTFNAMRNYCLEQYEKGIGMLIPNIGAFFFDNVVDKRIDHAARIPRFAFLPHFLSRSGLRCPKDQSMESLNLNPGSIFETKGPMHRLNWTTVSGKAGLPASDCKEAWDLILKTLQSNILSGAEGSIDFGVGTLSCANSEGRMKLKKWVQNDLCTNGTLLNVKTNQAMTTLGTFRVSEKMPPGTTVIRK</sequence>
<dbReference type="EMBL" id="VDLU01000004">
    <property type="protein sequence ID" value="TNJ27357.1"/>
    <property type="molecule type" value="Genomic_DNA"/>
</dbReference>
<evidence type="ECO:0000313" key="2">
    <source>
        <dbReference type="Proteomes" id="UP000315496"/>
    </source>
</evidence>
<evidence type="ECO:0000313" key="1">
    <source>
        <dbReference type="EMBL" id="TNJ27357.1"/>
    </source>
</evidence>
<evidence type="ECO:0008006" key="3">
    <source>
        <dbReference type="Google" id="ProtNLM"/>
    </source>
</evidence>
<gene>
    <name evidence="1" type="ORF">GMRT_13866</name>
</gene>
<protein>
    <recommendedName>
        <fullName evidence="3">CCDC81 HU domain-containing protein</fullName>
    </recommendedName>
</protein>
<proteinExistence type="predicted"/>